<organism evidence="3 4">
    <name type="scientific">Taxus chinensis</name>
    <name type="common">Chinese yew</name>
    <name type="synonym">Taxus wallichiana var. chinensis</name>
    <dbReference type="NCBI Taxonomy" id="29808"/>
    <lineage>
        <taxon>Eukaryota</taxon>
        <taxon>Viridiplantae</taxon>
        <taxon>Streptophyta</taxon>
        <taxon>Embryophyta</taxon>
        <taxon>Tracheophyta</taxon>
        <taxon>Spermatophyta</taxon>
        <taxon>Pinopsida</taxon>
        <taxon>Pinidae</taxon>
        <taxon>Conifers II</taxon>
        <taxon>Cupressales</taxon>
        <taxon>Taxaceae</taxon>
        <taxon>Taxus</taxon>
    </lineage>
</organism>
<evidence type="ECO:0000313" key="3">
    <source>
        <dbReference type="EMBL" id="KAH9287837.1"/>
    </source>
</evidence>
<feature type="non-terminal residue" evidence="3">
    <location>
        <position position="1"/>
    </location>
</feature>
<accession>A0AA38BQU1</accession>
<evidence type="ECO:0000259" key="2">
    <source>
        <dbReference type="Pfam" id="PF24818"/>
    </source>
</evidence>
<protein>
    <recommendedName>
        <fullName evidence="2">TRF2/HOY1 PH-like domain-containing protein</fullName>
    </recommendedName>
</protein>
<feature type="compositionally biased region" description="Polar residues" evidence="1">
    <location>
        <begin position="1"/>
        <end position="15"/>
    </location>
</feature>
<feature type="region of interest" description="Disordered" evidence="1">
    <location>
        <begin position="1"/>
        <end position="21"/>
    </location>
</feature>
<dbReference type="Proteomes" id="UP000824469">
    <property type="component" value="Unassembled WGS sequence"/>
</dbReference>
<reference evidence="3 4" key="1">
    <citation type="journal article" date="2021" name="Nat. Plants">
        <title>The Taxus genome provides insights into paclitaxel biosynthesis.</title>
        <authorList>
            <person name="Xiong X."/>
            <person name="Gou J."/>
            <person name="Liao Q."/>
            <person name="Li Y."/>
            <person name="Zhou Q."/>
            <person name="Bi G."/>
            <person name="Li C."/>
            <person name="Du R."/>
            <person name="Wang X."/>
            <person name="Sun T."/>
            <person name="Guo L."/>
            <person name="Liang H."/>
            <person name="Lu P."/>
            <person name="Wu Y."/>
            <person name="Zhang Z."/>
            <person name="Ro D.K."/>
            <person name="Shang Y."/>
            <person name="Huang S."/>
            <person name="Yan J."/>
        </authorList>
    </citation>
    <scope>NUCLEOTIDE SEQUENCE [LARGE SCALE GENOMIC DNA]</scope>
    <source>
        <strain evidence="3">Ta-2019</strain>
    </source>
</reference>
<gene>
    <name evidence="3" type="ORF">KI387_031954</name>
</gene>
<feature type="region of interest" description="Disordered" evidence="1">
    <location>
        <begin position="36"/>
        <end position="61"/>
    </location>
</feature>
<comment type="caution">
    <text evidence="3">The sequence shown here is derived from an EMBL/GenBank/DDBJ whole genome shotgun (WGS) entry which is preliminary data.</text>
</comment>
<feature type="domain" description="TRF2/HOY1 PH-like" evidence="2">
    <location>
        <begin position="81"/>
        <end position="189"/>
    </location>
</feature>
<evidence type="ECO:0000313" key="4">
    <source>
        <dbReference type="Proteomes" id="UP000824469"/>
    </source>
</evidence>
<dbReference type="InterPro" id="IPR057939">
    <property type="entry name" value="TRF2_HOY1_PH"/>
</dbReference>
<sequence>WEHEGSSVSTSNSDEPSPLRLTLKKSPSLVELIQRSLSQNSSADGSEGVAANEPIEDAGRTVDANTQAIMNQDKDKKKATNFPASSLRIGEWERISKYEGDLVVKCYFAKRKLVWEILEGGLKSKVEIQWSDVTGISASCPENGPGTLEIQISRPPMFSKESNPQPRKHTQWQPTSDFTGGQATLYSKFRTEHVYAMKKYYSIKYMLKIHVLQFSPGLLDKHYEKLIESDPRLNMLSRRCLQAREELPYFHDSRYGRAYREQTQQYHHTWSSQPPENIYNNLRLPLQLQPSSYFSNHGVYDLPHLARSFSNAEQNLLSLVPEFEHFDPEEVLHNSSRSMSLSTSEDSYSMSSNRNRLEEIADYLLDDSFMSDEHSVDSMMFLRQGAIASRGILPEN</sequence>
<dbReference type="AlphaFoldDB" id="A0AA38BQU1"/>
<dbReference type="Pfam" id="PF24818">
    <property type="entry name" value="PH_TRF2_HOY1"/>
    <property type="match status" value="1"/>
</dbReference>
<evidence type="ECO:0000256" key="1">
    <source>
        <dbReference type="SAM" id="MobiDB-lite"/>
    </source>
</evidence>
<proteinExistence type="predicted"/>
<dbReference type="EMBL" id="JAHRHJ020003813">
    <property type="protein sequence ID" value="KAH9287837.1"/>
    <property type="molecule type" value="Genomic_DNA"/>
</dbReference>
<name>A0AA38BQU1_TAXCH</name>
<feature type="non-terminal residue" evidence="3">
    <location>
        <position position="396"/>
    </location>
</feature>
<dbReference type="PANTHER" id="PTHR33494">
    <property type="entry name" value="OS02G0793800 PROTEIN"/>
    <property type="match status" value="1"/>
</dbReference>
<dbReference type="PANTHER" id="PTHR33494:SF1">
    <property type="entry name" value="C2H2-TYPE DOMAIN-CONTAINING PROTEIN-RELATED"/>
    <property type="match status" value="1"/>
</dbReference>
<keyword evidence="4" id="KW-1185">Reference proteome</keyword>